<reference evidence="2" key="1">
    <citation type="submission" date="2024-02" db="UniProtKB">
        <authorList>
            <consortium name="WormBaseParasite"/>
        </authorList>
    </citation>
    <scope>IDENTIFICATION</scope>
</reference>
<keyword evidence="1" id="KW-1185">Reference proteome</keyword>
<dbReference type="WBParaSite" id="MBELARI_LOCUS4294">
    <property type="protein sequence ID" value="MBELARI_LOCUS4294"/>
    <property type="gene ID" value="MBELARI_LOCUS4294"/>
</dbReference>
<proteinExistence type="predicted"/>
<dbReference type="Gene3D" id="3.30.1410.10">
    <property type="entry name" value="GTP cyclohydrolase I feedback regulatory protein GFRP"/>
    <property type="match status" value="1"/>
</dbReference>
<protein>
    <submittedName>
        <fullName evidence="2">Uncharacterized protein</fullName>
    </submittedName>
</protein>
<evidence type="ECO:0000313" key="1">
    <source>
        <dbReference type="Proteomes" id="UP000887575"/>
    </source>
</evidence>
<dbReference type="Proteomes" id="UP000887575">
    <property type="component" value="Unassembled WGS sequence"/>
</dbReference>
<dbReference type="AlphaFoldDB" id="A0AAF3FBP7"/>
<dbReference type="GO" id="GO:0009890">
    <property type="term" value="P:negative regulation of biosynthetic process"/>
    <property type="evidence" value="ECO:0007669"/>
    <property type="project" value="InterPro"/>
</dbReference>
<dbReference type="InterPro" id="IPR036717">
    <property type="entry name" value="GFRP_sf"/>
</dbReference>
<evidence type="ECO:0000313" key="2">
    <source>
        <dbReference type="WBParaSite" id="MBELARI_LOCUS4294"/>
    </source>
</evidence>
<organism evidence="1 2">
    <name type="scientific">Mesorhabditis belari</name>
    <dbReference type="NCBI Taxonomy" id="2138241"/>
    <lineage>
        <taxon>Eukaryota</taxon>
        <taxon>Metazoa</taxon>
        <taxon>Ecdysozoa</taxon>
        <taxon>Nematoda</taxon>
        <taxon>Chromadorea</taxon>
        <taxon>Rhabditida</taxon>
        <taxon>Rhabditina</taxon>
        <taxon>Rhabditomorpha</taxon>
        <taxon>Rhabditoidea</taxon>
        <taxon>Rhabditidae</taxon>
        <taxon>Mesorhabditinae</taxon>
        <taxon>Mesorhabditis</taxon>
    </lineage>
</organism>
<name>A0AAF3FBP7_9BILA</name>
<accession>A0AAF3FBP7</accession>
<sequence>MPHLVVTAHSLSNKGCTISRDGMSYEIPNSILEQHIIFCQKHSPSPCSCTRLASKSSPLAVLNALEMDGWTVKTCYSYAIDNQKHAWILHKNDEKSTIDSPAQLTQSLL</sequence>